<evidence type="ECO:0000313" key="1">
    <source>
        <dbReference type="EMBL" id="TDL21108.1"/>
    </source>
</evidence>
<dbReference type="AlphaFoldDB" id="A0A4Y7Q1J5"/>
<keyword evidence="2" id="KW-1185">Reference proteome</keyword>
<evidence type="ECO:0000313" key="2">
    <source>
        <dbReference type="Proteomes" id="UP000294933"/>
    </source>
</evidence>
<dbReference type="VEuPathDB" id="FungiDB:BD410DRAFT_315655"/>
<proteinExistence type="predicted"/>
<dbReference type="EMBL" id="ML170183">
    <property type="protein sequence ID" value="TDL21108.1"/>
    <property type="molecule type" value="Genomic_DNA"/>
</dbReference>
<gene>
    <name evidence="1" type="ORF">BD410DRAFT_315655</name>
</gene>
<organism evidence="1 2">
    <name type="scientific">Rickenella mellea</name>
    <dbReference type="NCBI Taxonomy" id="50990"/>
    <lineage>
        <taxon>Eukaryota</taxon>
        <taxon>Fungi</taxon>
        <taxon>Dikarya</taxon>
        <taxon>Basidiomycota</taxon>
        <taxon>Agaricomycotina</taxon>
        <taxon>Agaricomycetes</taxon>
        <taxon>Hymenochaetales</taxon>
        <taxon>Rickenellaceae</taxon>
        <taxon>Rickenella</taxon>
    </lineage>
</organism>
<accession>A0A4Y7Q1J5</accession>
<dbReference type="Proteomes" id="UP000294933">
    <property type="component" value="Unassembled WGS sequence"/>
</dbReference>
<name>A0A4Y7Q1J5_9AGAM</name>
<reference evidence="1 2" key="1">
    <citation type="submission" date="2018-06" db="EMBL/GenBank/DDBJ databases">
        <title>A transcriptomic atlas of mushroom development highlights an independent origin of complex multicellularity.</title>
        <authorList>
            <consortium name="DOE Joint Genome Institute"/>
            <person name="Krizsan K."/>
            <person name="Almasi E."/>
            <person name="Merenyi Z."/>
            <person name="Sahu N."/>
            <person name="Viragh M."/>
            <person name="Koszo T."/>
            <person name="Mondo S."/>
            <person name="Kiss B."/>
            <person name="Balint B."/>
            <person name="Kues U."/>
            <person name="Barry K."/>
            <person name="Hegedus J.C."/>
            <person name="Henrissat B."/>
            <person name="Johnson J."/>
            <person name="Lipzen A."/>
            <person name="Ohm R."/>
            <person name="Nagy I."/>
            <person name="Pangilinan J."/>
            <person name="Yan J."/>
            <person name="Xiong Y."/>
            <person name="Grigoriev I.V."/>
            <person name="Hibbett D.S."/>
            <person name="Nagy L.G."/>
        </authorList>
    </citation>
    <scope>NUCLEOTIDE SEQUENCE [LARGE SCALE GENOMIC DNA]</scope>
    <source>
        <strain evidence="1 2">SZMC22713</strain>
    </source>
</reference>
<protein>
    <submittedName>
        <fullName evidence="1">Uncharacterized protein</fullName>
    </submittedName>
</protein>
<sequence>MESESPSSADQTHVQIVVDDEAPVPLYLHESALSPGEFKCYLDYFKLLSRSLDAGDSGKPLRNRVVELGRLRGYLQCFFRNISPDDILQCLGLRTEEHDCLDFNKFLAFFRFLLHTANGEKLTKTLLCVQPSAMDEFPCEMDERPLWLHRTALTQREEEEYIEPFRCLSNCSTSFSASNLDSITLSLSVVHGYSQARFRDIQGLDEVLLKFSPGGIKELNLGQFLAAMRLLVHKCNGEMNSNSMAFIQPSSTSAAFTQHALAPDSSGGIPLRQILDLGLGTEERWNAADDGMHRTTPRSVLRVWRSSSYHRMATCYILRVETETITYSSSVPV</sequence>